<protein>
    <recommendedName>
        <fullName evidence="2">Phage protein</fullName>
    </recommendedName>
</protein>
<name>A0AAU7WYJ6_9PSED</name>
<reference evidence="1" key="1">
    <citation type="submission" date="2024-06" db="EMBL/GenBank/DDBJ databases">
        <authorList>
            <person name="Wu L."/>
        </authorList>
    </citation>
    <scope>NUCLEOTIDE SEQUENCE</scope>
    <source>
        <strain evidence="1">W17</strain>
    </source>
</reference>
<evidence type="ECO:0000313" key="1">
    <source>
        <dbReference type="EMBL" id="XBY25733.1"/>
    </source>
</evidence>
<gene>
    <name evidence="1" type="ORF">ABCR88_07835</name>
</gene>
<dbReference type="RefSeq" id="WP_232642825.1">
    <property type="nucleotide sequence ID" value="NZ_CP158490.1"/>
</dbReference>
<evidence type="ECO:0008006" key="2">
    <source>
        <dbReference type="Google" id="ProtNLM"/>
    </source>
</evidence>
<sequence length="169" mass="18922">MSEPLDLDQLYQAIEQHIREAIPGLFDVAVMPDLLGRIALPAVIVELVELEPGTDPLTGETALEARFEARVMVGAEQTQSDRKALFIASQLAVLLRMQTWGQPIEPAQFVRSGQDWTRPELDAYTIWTVEWTQGLYLGLEEWPWPNQPPGTLVFNLGEGVGKVRPEELS</sequence>
<accession>A0AAU7WYJ6</accession>
<proteinExistence type="predicted"/>
<dbReference type="AlphaFoldDB" id="A0AAU7WYJ6"/>
<organism evidence="1">
    <name type="scientific">Pseudomonas sp. W17</name>
    <dbReference type="NCBI Taxonomy" id="3144407"/>
    <lineage>
        <taxon>Bacteria</taxon>
        <taxon>Pseudomonadati</taxon>
        <taxon>Pseudomonadota</taxon>
        <taxon>Gammaproteobacteria</taxon>
        <taxon>Pseudomonadales</taxon>
        <taxon>Pseudomonadaceae</taxon>
        <taxon>Pseudomonas</taxon>
    </lineage>
</organism>
<dbReference type="EMBL" id="CP158490">
    <property type="protein sequence ID" value="XBY25733.1"/>
    <property type="molecule type" value="Genomic_DNA"/>
</dbReference>